<keyword evidence="7" id="KW-1185">Reference proteome</keyword>
<evidence type="ECO:0000256" key="3">
    <source>
        <dbReference type="ARBA" id="ARBA00022989"/>
    </source>
</evidence>
<dbReference type="Pfam" id="PF01925">
    <property type="entry name" value="TauE"/>
    <property type="match status" value="1"/>
</dbReference>
<dbReference type="EMBL" id="CP147251">
    <property type="protein sequence ID" value="WYJ77207.1"/>
    <property type="molecule type" value="Genomic_DNA"/>
</dbReference>
<dbReference type="RefSeq" id="WP_207942576.1">
    <property type="nucleotide sequence ID" value="NZ_CP147251.1"/>
</dbReference>
<evidence type="ECO:0000256" key="1">
    <source>
        <dbReference type="ARBA" id="ARBA00004141"/>
    </source>
</evidence>
<reference evidence="6 7" key="1">
    <citation type="submission" date="2024-03" db="EMBL/GenBank/DDBJ databases">
        <title>The Genome Sequence of Enterococcus sp. DIV2402.</title>
        <authorList>
            <consortium name="The Broad Institute Genomics Platform"/>
            <consortium name="The Broad Institute Microbial Omics Core"/>
            <consortium name="The Broad Institute Genomic Center for Infectious Diseases"/>
            <person name="Earl A."/>
            <person name="Manson A."/>
            <person name="Gilmore M."/>
            <person name="Schwartman J."/>
            <person name="Shea T."/>
            <person name="Abouelleil A."/>
            <person name="Cao P."/>
            <person name="Chapman S."/>
            <person name="Cusick C."/>
            <person name="Young S."/>
            <person name="Neafsey D."/>
            <person name="Nusbaum C."/>
            <person name="Birren B."/>
        </authorList>
    </citation>
    <scope>NUCLEOTIDE SEQUENCE [LARGE SCALE GENOMIC DNA]</scope>
    <source>
        <strain evidence="6 7">DIV2402</strain>
    </source>
</reference>
<feature type="transmembrane region" description="Helical" evidence="5">
    <location>
        <begin position="211"/>
        <end position="228"/>
    </location>
</feature>
<proteinExistence type="inferred from homology"/>
<keyword evidence="5" id="KW-1003">Cell membrane</keyword>
<feature type="transmembrane region" description="Helical" evidence="5">
    <location>
        <begin position="249"/>
        <end position="267"/>
    </location>
</feature>
<dbReference type="Proteomes" id="UP000664701">
    <property type="component" value="Chromosome"/>
</dbReference>
<feature type="transmembrane region" description="Helical" evidence="5">
    <location>
        <begin position="48"/>
        <end position="70"/>
    </location>
</feature>
<dbReference type="PANTHER" id="PTHR43483">
    <property type="entry name" value="MEMBRANE TRANSPORTER PROTEIN HI_0806-RELATED"/>
    <property type="match status" value="1"/>
</dbReference>
<dbReference type="PANTHER" id="PTHR43483:SF3">
    <property type="entry name" value="MEMBRANE TRANSPORTER PROTEIN HI_0806-RELATED"/>
    <property type="match status" value="1"/>
</dbReference>
<evidence type="ECO:0000313" key="6">
    <source>
        <dbReference type="EMBL" id="WYJ77207.1"/>
    </source>
</evidence>
<keyword evidence="2 5" id="KW-0812">Transmembrane</keyword>
<feature type="transmembrane region" description="Helical" evidence="5">
    <location>
        <begin position="6"/>
        <end position="36"/>
    </location>
</feature>
<keyword evidence="3 5" id="KW-1133">Transmembrane helix</keyword>
<evidence type="ECO:0000256" key="4">
    <source>
        <dbReference type="ARBA" id="ARBA00023136"/>
    </source>
</evidence>
<evidence type="ECO:0000313" key="7">
    <source>
        <dbReference type="Proteomes" id="UP000664701"/>
    </source>
</evidence>
<organism evidence="6 7">
    <name type="scientific">Candidatus Enterococcus lowellii</name>
    <dbReference type="NCBI Taxonomy" id="2230877"/>
    <lineage>
        <taxon>Bacteria</taxon>
        <taxon>Bacillati</taxon>
        <taxon>Bacillota</taxon>
        <taxon>Bacilli</taxon>
        <taxon>Lactobacillales</taxon>
        <taxon>Enterococcaceae</taxon>
        <taxon>Enterococcus</taxon>
    </lineage>
</organism>
<protein>
    <recommendedName>
        <fullName evidence="5">Probable membrane transporter protein</fullName>
    </recommendedName>
</protein>
<sequence>MLSYLIGVLFLGFFVGLVSGMFGLGGGGIIVPALLIFLPMIHVPQTHVIFMAMGTAFATMIISTSASAYTHYKNQNIDFKRIRLFLPILLLTTLLVSQFVTSINPNFLKIAFSIFLIYLGGKMLLQRKKTAVDSQQTSKLKDVLYALSIGTIATLGSISGSGLIITYLNKTGLSLKKAIGTASFCGVFLTTFASLGFIFSGLSQTNLPPYSLGYIHLPTVLILALLSIPTAKIGVQLMLKLPERKVKTLFALFLISLSVYMLFNTLFN</sequence>
<evidence type="ECO:0000256" key="2">
    <source>
        <dbReference type="ARBA" id="ARBA00022692"/>
    </source>
</evidence>
<feature type="transmembrane region" description="Helical" evidence="5">
    <location>
        <begin position="107"/>
        <end position="125"/>
    </location>
</feature>
<evidence type="ECO:0000256" key="5">
    <source>
        <dbReference type="RuleBase" id="RU363041"/>
    </source>
</evidence>
<feature type="transmembrane region" description="Helical" evidence="5">
    <location>
        <begin position="82"/>
        <end position="100"/>
    </location>
</feature>
<gene>
    <name evidence="6" type="ORF">DOK78_001845</name>
</gene>
<keyword evidence="4 5" id="KW-0472">Membrane</keyword>
<comment type="similarity">
    <text evidence="5">Belongs to the 4-toluene sulfonate uptake permease (TSUP) (TC 2.A.102) family.</text>
</comment>
<feature type="transmembrane region" description="Helical" evidence="5">
    <location>
        <begin position="145"/>
        <end position="167"/>
    </location>
</feature>
<name>A0ABZ2SN14_9ENTE</name>
<accession>A0ABZ2SN14</accession>
<dbReference type="InterPro" id="IPR002781">
    <property type="entry name" value="TM_pro_TauE-like"/>
</dbReference>
<comment type="subcellular location">
    <subcellularLocation>
        <location evidence="5">Cell membrane</location>
        <topology evidence="5">Multi-pass membrane protein</topology>
    </subcellularLocation>
    <subcellularLocation>
        <location evidence="1">Membrane</location>
        <topology evidence="1">Multi-pass membrane protein</topology>
    </subcellularLocation>
</comment>
<feature type="transmembrane region" description="Helical" evidence="5">
    <location>
        <begin position="179"/>
        <end position="199"/>
    </location>
</feature>